<dbReference type="Proteomes" id="UP000826195">
    <property type="component" value="Unassembled WGS sequence"/>
</dbReference>
<evidence type="ECO:0000313" key="2">
    <source>
        <dbReference type="Proteomes" id="UP000826195"/>
    </source>
</evidence>
<keyword evidence="2" id="KW-1185">Reference proteome</keyword>
<name>A0AAV7IQQ5_COTGL</name>
<dbReference type="EMBL" id="JAHXZJ010001119">
    <property type="protein sequence ID" value="KAH0555492.1"/>
    <property type="molecule type" value="Genomic_DNA"/>
</dbReference>
<dbReference type="Gene3D" id="2.20.25.240">
    <property type="match status" value="1"/>
</dbReference>
<protein>
    <submittedName>
        <fullName evidence="1">Uncharacterized protein</fullName>
    </submittedName>
</protein>
<sequence length="228" mass="26418">MFQFGQNLNLDPLFENDYCYDRLSTFYDTVYVQCHEKISKKCFAKGSIINNGPIVLTTEHNHSANPDLKLVYDFKKDLYLAVISNFDQLRKIYNDISVKHLPASSCVPYIKISKTMYNWRKTIIPPIPKTLEEYYIFVTSDKWKHLLHSANSPLTVTNVYGDDGSIATVFYDSVFLRNFQSVRIFADATFKICPRLSRGKIYQFFTIMIAVNDTVWSLLDVSKPSFLP</sequence>
<evidence type="ECO:0000313" key="1">
    <source>
        <dbReference type="EMBL" id="KAH0555492.1"/>
    </source>
</evidence>
<reference evidence="1 2" key="1">
    <citation type="journal article" date="2021" name="J. Hered.">
        <title>A chromosome-level genome assembly of the parasitoid wasp, Cotesia glomerata (Hymenoptera: Braconidae).</title>
        <authorList>
            <person name="Pinto B.J."/>
            <person name="Weis J.J."/>
            <person name="Gamble T."/>
            <person name="Ode P.J."/>
            <person name="Paul R."/>
            <person name="Zaspel J.M."/>
        </authorList>
    </citation>
    <scope>NUCLEOTIDE SEQUENCE [LARGE SCALE GENOMIC DNA]</scope>
    <source>
        <strain evidence="1">CgM1</strain>
    </source>
</reference>
<organism evidence="1 2">
    <name type="scientific">Cotesia glomerata</name>
    <name type="common">Lepidopteran parasitic wasp</name>
    <name type="synonym">Apanteles glomeratus</name>
    <dbReference type="NCBI Taxonomy" id="32391"/>
    <lineage>
        <taxon>Eukaryota</taxon>
        <taxon>Metazoa</taxon>
        <taxon>Ecdysozoa</taxon>
        <taxon>Arthropoda</taxon>
        <taxon>Hexapoda</taxon>
        <taxon>Insecta</taxon>
        <taxon>Pterygota</taxon>
        <taxon>Neoptera</taxon>
        <taxon>Endopterygota</taxon>
        <taxon>Hymenoptera</taxon>
        <taxon>Apocrita</taxon>
        <taxon>Ichneumonoidea</taxon>
        <taxon>Braconidae</taxon>
        <taxon>Microgastrinae</taxon>
        <taxon>Cotesia</taxon>
    </lineage>
</organism>
<accession>A0AAV7IQQ5</accession>
<gene>
    <name evidence="1" type="ORF">KQX54_019337</name>
</gene>
<proteinExistence type="predicted"/>
<dbReference type="AlphaFoldDB" id="A0AAV7IQQ5"/>
<comment type="caution">
    <text evidence="1">The sequence shown here is derived from an EMBL/GenBank/DDBJ whole genome shotgun (WGS) entry which is preliminary data.</text>
</comment>